<proteinExistence type="predicted"/>
<dbReference type="AlphaFoldDB" id="U4KUK8"/>
<organism evidence="2 3">
    <name type="scientific">Pyronema omphalodes (strain CBS 100304)</name>
    <name type="common">Pyronema confluens</name>
    <dbReference type="NCBI Taxonomy" id="1076935"/>
    <lineage>
        <taxon>Eukaryota</taxon>
        <taxon>Fungi</taxon>
        <taxon>Dikarya</taxon>
        <taxon>Ascomycota</taxon>
        <taxon>Pezizomycotina</taxon>
        <taxon>Pezizomycetes</taxon>
        <taxon>Pezizales</taxon>
        <taxon>Pyronemataceae</taxon>
        <taxon>Pyronema</taxon>
    </lineage>
</organism>
<feature type="compositionally biased region" description="Polar residues" evidence="1">
    <location>
        <begin position="111"/>
        <end position="123"/>
    </location>
</feature>
<evidence type="ECO:0000256" key="1">
    <source>
        <dbReference type="SAM" id="MobiDB-lite"/>
    </source>
</evidence>
<sequence>MSFKQEFDGYKNDAGIGIYFGYNNFLNVSQPIDNTFEWIPGGIHSQLHIILSLVAPTRFLPLGITDDCYDPKGPSLVFNASMRPYLPILEFLESLESDDFFDNPKFSFRSFTESPESPGSPDTNQEELMDKRPYRRQQPASRHPFRVVASQILSHVRPPYH</sequence>
<dbReference type="OrthoDB" id="407198at2759"/>
<dbReference type="Proteomes" id="UP000018144">
    <property type="component" value="Unassembled WGS sequence"/>
</dbReference>
<protein>
    <submittedName>
        <fullName evidence="2">Uncharacterized protein</fullName>
    </submittedName>
</protein>
<keyword evidence="3" id="KW-1185">Reference proteome</keyword>
<gene>
    <name evidence="2" type="ORF">PCON_04512</name>
</gene>
<reference evidence="2 3" key="1">
    <citation type="journal article" date="2013" name="PLoS Genet.">
        <title>The genome and development-dependent transcriptomes of Pyronema confluens: a window into fungal evolution.</title>
        <authorList>
            <person name="Traeger S."/>
            <person name="Altegoer F."/>
            <person name="Freitag M."/>
            <person name="Gabaldon T."/>
            <person name="Kempken F."/>
            <person name="Kumar A."/>
            <person name="Marcet-Houben M."/>
            <person name="Poggeler S."/>
            <person name="Stajich J.E."/>
            <person name="Nowrousian M."/>
        </authorList>
    </citation>
    <scope>NUCLEOTIDE SEQUENCE [LARGE SCALE GENOMIC DNA]</scope>
    <source>
        <strain evidence="3">CBS 100304</strain>
        <tissue evidence="2">Vegetative mycelium</tissue>
    </source>
</reference>
<accession>U4KUK8</accession>
<feature type="region of interest" description="Disordered" evidence="1">
    <location>
        <begin position="111"/>
        <end position="144"/>
    </location>
</feature>
<name>U4KUK8_PYROM</name>
<dbReference type="EMBL" id="HF935229">
    <property type="protein sequence ID" value="CCX05023.1"/>
    <property type="molecule type" value="Genomic_DNA"/>
</dbReference>
<evidence type="ECO:0000313" key="3">
    <source>
        <dbReference type="Proteomes" id="UP000018144"/>
    </source>
</evidence>
<evidence type="ECO:0000313" key="2">
    <source>
        <dbReference type="EMBL" id="CCX05023.1"/>
    </source>
</evidence>